<dbReference type="InterPro" id="IPR025755">
    <property type="entry name" value="Ribos_uL4_C_dom"/>
</dbReference>
<dbReference type="AlphaFoldDB" id="A0A8C0U0E0"/>
<accession>A0A8C0U0E0</accession>
<dbReference type="SUPFAM" id="SSF52166">
    <property type="entry name" value="Ribosomal protein L4"/>
    <property type="match status" value="1"/>
</dbReference>
<feature type="domain" description="Large ribosomal subunit protein uL4 C-terminal" evidence="5">
    <location>
        <begin position="257"/>
        <end position="328"/>
    </location>
</feature>
<dbReference type="GO" id="GO:0005840">
    <property type="term" value="C:ribosome"/>
    <property type="evidence" value="ECO:0007669"/>
    <property type="project" value="UniProtKB-KW"/>
</dbReference>
<name>A0A8C0U0E0_CYACU</name>
<reference evidence="6" key="2">
    <citation type="submission" date="2025-09" db="UniProtKB">
        <authorList>
            <consortium name="Ensembl"/>
        </authorList>
    </citation>
    <scope>IDENTIFICATION</scope>
</reference>
<evidence type="ECO:0000256" key="4">
    <source>
        <dbReference type="SAM" id="MobiDB-lite"/>
    </source>
</evidence>
<protein>
    <submittedName>
        <fullName evidence="6">Ribosomal protein L4</fullName>
    </submittedName>
</protein>
<dbReference type="InterPro" id="IPR002136">
    <property type="entry name" value="Ribosomal_uL4"/>
</dbReference>
<sequence>GKNVTLPAVFKAPIRPDVVNFVHTNLRKNNRQPYAVSELAGHQTSAESWGTGRAVARIPRVRGGGTHRSGQGAFGNMCRGGRMFAPTKTWRRWHRRVNIMQKRYAICSALAASALPALVMSKGHRIEEIPELPLVVEDKVEGYKKTKEAVLLLKKLKAWNDIKKVYASQRMRAGKGKMRNRRRIQRRGPCIIYNEDNGIIRAFRNIPGITLLNVNKLNLLRLAPGGHVGRFCIWTESAFRKLDDLYGTWRKAATLKSDYNLPMHKMTNTDIGRIMRSQEIQKALRAPKKKIQRRVLKKNPLKNLRIMIKLNPYAKTMRRNTILRHARNVSGAATGRAGAHPSHLVLIDHLSVCSSTNSRRRRKPRHRTRWQAKPRTKRQARPRTRRQARPGLHPRQSPLPRRPKQPRQPSPRRRPRLRHNRGRAARGGLCPRSVPNKRCWMTEGRVGCACVSRRSGRAGGRVGRFPPGRPGLLRPEVAARWRLPRAVLAA</sequence>
<feature type="compositionally biased region" description="Basic residues" evidence="4">
    <location>
        <begin position="358"/>
        <end position="388"/>
    </location>
</feature>
<organism evidence="6 7">
    <name type="scientific">Cyanistes caeruleus</name>
    <name type="common">Eurasian blue tit</name>
    <name type="synonym">Parus caeruleus</name>
    <dbReference type="NCBI Taxonomy" id="156563"/>
    <lineage>
        <taxon>Eukaryota</taxon>
        <taxon>Metazoa</taxon>
        <taxon>Chordata</taxon>
        <taxon>Craniata</taxon>
        <taxon>Vertebrata</taxon>
        <taxon>Euteleostomi</taxon>
        <taxon>Archelosauria</taxon>
        <taxon>Archosauria</taxon>
        <taxon>Dinosauria</taxon>
        <taxon>Saurischia</taxon>
        <taxon>Theropoda</taxon>
        <taxon>Coelurosauria</taxon>
        <taxon>Aves</taxon>
        <taxon>Neognathae</taxon>
        <taxon>Neoaves</taxon>
        <taxon>Telluraves</taxon>
        <taxon>Australaves</taxon>
        <taxon>Passeriformes</taxon>
        <taxon>Paridae</taxon>
        <taxon>Cyanistes</taxon>
    </lineage>
</organism>
<proteinExistence type="inferred from homology"/>
<dbReference type="Proteomes" id="UP000694410">
    <property type="component" value="Unplaced"/>
</dbReference>
<dbReference type="GO" id="GO:0006412">
    <property type="term" value="P:translation"/>
    <property type="evidence" value="ECO:0007669"/>
    <property type="project" value="InterPro"/>
</dbReference>
<evidence type="ECO:0000256" key="2">
    <source>
        <dbReference type="ARBA" id="ARBA00022980"/>
    </source>
</evidence>
<gene>
    <name evidence="6" type="primary">RPL4</name>
</gene>
<dbReference type="InterPro" id="IPR023574">
    <property type="entry name" value="Ribosomal_uL4_dom_sf"/>
</dbReference>
<evidence type="ECO:0000259" key="5">
    <source>
        <dbReference type="Pfam" id="PF14374"/>
    </source>
</evidence>
<evidence type="ECO:0000256" key="1">
    <source>
        <dbReference type="ARBA" id="ARBA00010528"/>
    </source>
</evidence>
<dbReference type="GO" id="GO:1990904">
    <property type="term" value="C:ribonucleoprotein complex"/>
    <property type="evidence" value="ECO:0007669"/>
    <property type="project" value="UniProtKB-KW"/>
</dbReference>
<feature type="region of interest" description="Disordered" evidence="4">
    <location>
        <begin position="353"/>
        <end position="429"/>
    </location>
</feature>
<evidence type="ECO:0000313" key="7">
    <source>
        <dbReference type="Proteomes" id="UP000694410"/>
    </source>
</evidence>
<evidence type="ECO:0000313" key="6">
    <source>
        <dbReference type="Ensembl" id="ENSCCEP00000001995.1"/>
    </source>
</evidence>
<dbReference type="Pfam" id="PF14374">
    <property type="entry name" value="Ribos_L4_asso_C"/>
    <property type="match status" value="1"/>
</dbReference>
<dbReference type="InterPro" id="IPR013000">
    <property type="entry name" value="Ribosomal_uL4_euk/arc_CS"/>
</dbReference>
<comment type="similarity">
    <text evidence="1">Belongs to the universal ribosomal protein uL4 family.</text>
</comment>
<evidence type="ECO:0000256" key="3">
    <source>
        <dbReference type="ARBA" id="ARBA00023274"/>
    </source>
</evidence>
<feature type="compositionally biased region" description="Basic residues" evidence="4">
    <location>
        <begin position="401"/>
        <end position="424"/>
    </location>
</feature>
<dbReference type="FunFam" id="3.40.1370.10:FF:000002">
    <property type="entry name" value="60S ribosomal protein L4"/>
    <property type="match status" value="1"/>
</dbReference>
<dbReference type="Gene3D" id="3.40.1370.10">
    <property type="match status" value="1"/>
</dbReference>
<reference evidence="6" key="1">
    <citation type="submission" date="2025-08" db="UniProtKB">
        <authorList>
            <consortium name="Ensembl"/>
        </authorList>
    </citation>
    <scope>IDENTIFICATION</scope>
</reference>
<keyword evidence="7" id="KW-1185">Reference proteome</keyword>
<keyword evidence="2" id="KW-0689">Ribosomal protein</keyword>
<dbReference type="InterPro" id="IPR045240">
    <property type="entry name" value="Ribosomal_uL4_euk/arch"/>
</dbReference>
<dbReference type="PANTHER" id="PTHR19431">
    <property type="entry name" value="60S RIBOSOMAL PROTEIN L4"/>
    <property type="match status" value="1"/>
</dbReference>
<dbReference type="PROSITE" id="PS00939">
    <property type="entry name" value="RIBOSOMAL_L1E"/>
    <property type="match status" value="1"/>
</dbReference>
<dbReference type="Ensembl" id="ENSCCET00000003407.1">
    <property type="protein sequence ID" value="ENSCCEP00000001995.1"/>
    <property type="gene ID" value="ENSCCEG00000002238.1"/>
</dbReference>
<keyword evidence="3" id="KW-0687">Ribonucleoprotein</keyword>
<dbReference type="Pfam" id="PF00573">
    <property type="entry name" value="Ribosomal_L4"/>
    <property type="match status" value="1"/>
</dbReference>
<dbReference type="GO" id="GO:0003735">
    <property type="term" value="F:structural constituent of ribosome"/>
    <property type="evidence" value="ECO:0007669"/>
    <property type="project" value="InterPro"/>
</dbReference>